<dbReference type="Proteomes" id="UP000023152">
    <property type="component" value="Unassembled WGS sequence"/>
</dbReference>
<name>X6LZD1_RETFI</name>
<proteinExistence type="predicted"/>
<keyword evidence="3" id="KW-1185">Reference proteome</keyword>
<protein>
    <submittedName>
        <fullName evidence="2">Uncharacterized protein</fullName>
    </submittedName>
</protein>
<evidence type="ECO:0000313" key="3">
    <source>
        <dbReference type="Proteomes" id="UP000023152"/>
    </source>
</evidence>
<dbReference type="EMBL" id="ASPP01027075">
    <property type="protein sequence ID" value="ETO06502.1"/>
    <property type="molecule type" value="Genomic_DNA"/>
</dbReference>
<dbReference type="AlphaFoldDB" id="X6LZD1"/>
<reference evidence="2 3" key="1">
    <citation type="journal article" date="2013" name="Curr. Biol.">
        <title>The Genome of the Foraminiferan Reticulomyxa filosa.</title>
        <authorList>
            <person name="Glockner G."/>
            <person name="Hulsmann N."/>
            <person name="Schleicher M."/>
            <person name="Noegel A.A."/>
            <person name="Eichinger L."/>
            <person name="Gallinger C."/>
            <person name="Pawlowski J."/>
            <person name="Sierra R."/>
            <person name="Euteneuer U."/>
            <person name="Pillet L."/>
            <person name="Moustafa A."/>
            <person name="Platzer M."/>
            <person name="Groth M."/>
            <person name="Szafranski K."/>
            <person name="Schliwa M."/>
        </authorList>
    </citation>
    <scope>NUCLEOTIDE SEQUENCE [LARGE SCALE GENOMIC DNA]</scope>
</reference>
<feature type="signal peptide" evidence="1">
    <location>
        <begin position="1"/>
        <end position="26"/>
    </location>
</feature>
<feature type="non-terminal residue" evidence="2">
    <location>
        <position position="1"/>
    </location>
</feature>
<evidence type="ECO:0000256" key="1">
    <source>
        <dbReference type="SAM" id="SignalP"/>
    </source>
</evidence>
<gene>
    <name evidence="2" type="ORF">RFI_30889</name>
</gene>
<keyword evidence="1" id="KW-0732">Signal</keyword>
<comment type="caution">
    <text evidence="2">The sequence shown here is derived from an EMBL/GenBank/DDBJ whole genome shotgun (WGS) entry which is preliminary data.</text>
</comment>
<organism evidence="2 3">
    <name type="scientific">Reticulomyxa filosa</name>
    <dbReference type="NCBI Taxonomy" id="46433"/>
    <lineage>
        <taxon>Eukaryota</taxon>
        <taxon>Sar</taxon>
        <taxon>Rhizaria</taxon>
        <taxon>Retaria</taxon>
        <taxon>Foraminifera</taxon>
        <taxon>Monothalamids</taxon>
        <taxon>Reticulomyxidae</taxon>
        <taxon>Reticulomyxa</taxon>
    </lineage>
</organism>
<evidence type="ECO:0000313" key="2">
    <source>
        <dbReference type="EMBL" id="ETO06502.1"/>
    </source>
</evidence>
<sequence length="223" mass="27055">VIFIASIWHLHHIFLLKNFFLCESNCGLFVHFFYNNFNARCPSWCQKKNNNIYSSIHIKCSKRATHKRRLCKIEIDYCHYHWQKTSEKENDEEVYPESNDNKNGSNIDDLKLESSLDMNTNKRTMKTQKRAEKENYENMNTKMAKKYRNKKTVKKKETNEMTKKIRMNIVTMTDIYFRILKKMLEYSILRKKNQKHDESGNVINLYRDQIIFKCMHQTIFRLQ</sequence>
<accession>X6LZD1</accession>
<feature type="chain" id="PRO_5004975341" evidence="1">
    <location>
        <begin position="27"/>
        <end position="223"/>
    </location>
</feature>